<organism evidence="3 4">
    <name type="scientific">Plastoroseomonas hellenica</name>
    <dbReference type="NCBI Taxonomy" id="2687306"/>
    <lineage>
        <taxon>Bacteria</taxon>
        <taxon>Pseudomonadati</taxon>
        <taxon>Pseudomonadota</taxon>
        <taxon>Alphaproteobacteria</taxon>
        <taxon>Acetobacterales</taxon>
        <taxon>Acetobacteraceae</taxon>
        <taxon>Plastoroseomonas</taxon>
    </lineage>
</organism>
<comment type="caution">
    <text evidence="3">The sequence shown here is derived from an EMBL/GenBank/DDBJ whole genome shotgun (WGS) entry which is preliminary data.</text>
</comment>
<keyword evidence="1" id="KW-0812">Transmembrane</keyword>
<sequence length="395" mass="42203">MASSADVDRAGRVMDLPQGTAPAVAKARDLPIAGVHVGALDGIRGLAILLVLIYHFGRSANSFGFAHPLLAASEIGWLGVDLFFVLSGFLITGILYDSQRRPGYFRNFYARRALRIFPLYYGALLIVVLLSLAWPGAGVWGTHSPAWLAFYLTNVLLAVEGPESAGILGHYWSLAIEEHFYLMWPFLVRWGSRRQLMAAAAAIILGALLLRVAMVIQGVDPEAIYILTPGRMDALATGALCSLAIRGQAGAMPFRTPAWAALLLCGAGALVVIMAQRSLGNYGALMQTIGYTLLAATFGGAILAGITTPWLKTVLEAGVLRWFGRYSYGLYVWHPIVAVILFYTPLTAALGVQPGAGDIGAAALVLSGIAGSILVALISFHCWEKPFLGLKKAFS</sequence>
<keyword evidence="1" id="KW-0472">Membrane</keyword>
<reference evidence="4" key="1">
    <citation type="journal article" date="2021" name="Syst. Appl. Microbiol.">
        <title>Roseomonas hellenica sp. nov., isolated from roots of wild-growing Alkanna tinctoria.</title>
        <authorList>
            <person name="Rat A."/>
            <person name="Naranjo H.D."/>
            <person name="Lebbe L."/>
            <person name="Cnockaert M."/>
            <person name="Krigas N."/>
            <person name="Grigoriadou K."/>
            <person name="Maloupa E."/>
            <person name="Willems A."/>
        </authorList>
    </citation>
    <scope>NUCLEOTIDE SEQUENCE [LARGE SCALE GENOMIC DNA]</scope>
    <source>
        <strain evidence="4">LMG 31523</strain>
    </source>
</reference>
<feature type="transmembrane region" description="Helical" evidence="1">
    <location>
        <begin position="257"/>
        <end position="276"/>
    </location>
</feature>
<keyword evidence="3" id="KW-0012">Acyltransferase</keyword>
<protein>
    <submittedName>
        <fullName evidence="3">Acyltransferase</fullName>
    </submittedName>
</protein>
<accession>A0ABS5F7Z2</accession>
<name>A0ABS5F7Z2_9PROT</name>
<dbReference type="EMBL" id="JAAGBB010000065">
    <property type="protein sequence ID" value="MBR0668690.1"/>
    <property type="molecule type" value="Genomic_DNA"/>
</dbReference>
<evidence type="ECO:0000259" key="2">
    <source>
        <dbReference type="Pfam" id="PF01757"/>
    </source>
</evidence>
<feature type="transmembrane region" description="Helical" evidence="1">
    <location>
        <begin position="288"/>
        <end position="311"/>
    </location>
</feature>
<dbReference type="InterPro" id="IPR050879">
    <property type="entry name" value="Acyltransferase_3"/>
</dbReference>
<evidence type="ECO:0000256" key="1">
    <source>
        <dbReference type="SAM" id="Phobius"/>
    </source>
</evidence>
<feature type="transmembrane region" description="Helical" evidence="1">
    <location>
        <begin position="117"/>
        <end position="137"/>
    </location>
</feature>
<dbReference type="PANTHER" id="PTHR23028">
    <property type="entry name" value="ACETYLTRANSFERASE"/>
    <property type="match status" value="1"/>
</dbReference>
<feature type="transmembrane region" description="Helical" evidence="1">
    <location>
        <begin position="149"/>
        <end position="175"/>
    </location>
</feature>
<keyword evidence="4" id="KW-1185">Reference proteome</keyword>
<proteinExistence type="predicted"/>
<dbReference type="Pfam" id="PF01757">
    <property type="entry name" value="Acyl_transf_3"/>
    <property type="match status" value="1"/>
</dbReference>
<dbReference type="GO" id="GO:0016746">
    <property type="term" value="F:acyltransferase activity"/>
    <property type="evidence" value="ECO:0007669"/>
    <property type="project" value="UniProtKB-KW"/>
</dbReference>
<gene>
    <name evidence="3" type="ORF">GXW71_30340</name>
</gene>
<feature type="transmembrane region" description="Helical" evidence="1">
    <location>
        <begin position="75"/>
        <end position="96"/>
    </location>
</feature>
<dbReference type="Proteomes" id="UP001196870">
    <property type="component" value="Unassembled WGS sequence"/>
</dbReference>
<evidence type="ECO:0000313" key="3">
    <source>
        <dbReference type="EMBL" id="MBR0668690.1"/>
    </source>
</evidence>
<feature type="transmembrane region" description="Helical" evidence="1">
    <location>
        <begin position="35"/>
        <end position="55"/>
    </location>
</feature>
<dbReference type="InterPro" id="IPR002656">
    <property type="entry name" value="Acyl_transf_3_dom"/>
</dbReference>
<dbReference type="RefSeq" id="WP_211856546.1">
    <property type="nucleotide sequence ID" value="NZ_JAAGBB010000065.1"/>
</dbReference>
<keyword evidence="1" id="KW-1133">Transmembrane helix</keyword>
<evidence type="ECO:0000313" key="4">
    <source>
        <dbReference type="Proteomes" id="UP001196870"/>
    </source>
</evidence>
<feature type="transmembrane region" description="Helical" evidence="1">
    <location>
        <begin position="332"/>
        <end position="353"/>
    </location>
</feature>
<keyword evidence="3" id="KW-0808">Transferase</keyword>
<dbReference type="PANTHER" id="PTHR23028:SF53">
    <property type="entry name" value="ACYL_TRANSF_3 DOMAIN-CONTAINING PROTEIN"/>
    <property type="match status" value="1"/>
</dbReference>
<feature type="transmembrane region" description="Helical" evidence="1">
    <location>
        <begin position="359"/>
        <end position="383"/>
    </location>
</feature>
<feature type="transmembrane region" description="Helical" evidence="1">
    <location>
        <begin position="196"/>
        <end position="217"/>
    </location>
</feature>
<feature type="domain" description="Acyltransferase 3" evidence="2">
    <location>
        <begin position="39"/>
        <end position="378"/>
    </location>
</feature>